<keyword evidence="7" id="KW-1185">Reference proteome</keyword>
<evidence type="ECO:0000259" key="5">
    <source>
        <dbReference type="Pfam" id="PF22124"/>
    </source>
</evidence>
<sequence length="1275" mass="140678">MSPIKSVAVIGTGPAGAIAVDALIQEKAFDRVRVFERQEKAGGCWVSRNEKQVPLDVDKLSARTADAPIPIPTQLPASTPALAQHRFTDSHIYPNLHTNVDASTMEYSQESIPAIRSEMSIALHGPDTPFRHHTVIRQYIEDLLNRNGYQDLVEYNTTVERAVKDPKTGKWELILRRAGKPGGYDYWWSESFDALVVASGHYSVPFIPSIPGLKEWIDKYPENVLHTKQYRGPERYRGKKVVTVGASVSAADTAVSLIGSAQSPIHAVVRGRYNPYFGDWAFRHPSISRKPPISRVESGNGQRTVYFEDGTSVSDVDYIIFGTGFTWALPYLPDIPTRNNRVPDLYLHIFHQSDSTLAFLGAVGAGLTFKIFEWQAVAAARVLAGKAQLPPLEEQQKWEQDRIAKKGDGPAFSTINPDFREYFETLRQLAGEPKAGEPGRVLPPFEQEWLDVFNAGHERRIRMWQKANEAAAKSKLTRFQAASSHRMLISGSSAALCALALPFAAAKSLWSDSPGNYSSFITTAFPLGNGRLGVMPIGSYDKEIVNLNVDSLWRGGPFESPTYSGGNPNVSKAGALPGIREWIFQNGTGNVSALLGEYPYYGSYQVLANLTIDMGELSDIDGYRRNLDLDSAVYSDHFSTGETYVEREAFCSYPDNVCVYRLSSNSSLPEITFGLENQLTSPAPNVSCHGNSISLYGQTYPVIGMIYNARVTVVVPGSSNTSDLCSSSTVKVPEGEKEVFLVFAADTNYEASNGNSKASFSFKGENPYMKVLQTATNAAKKSYSALKPSHVKDYQGVFNKFTLTLPDPNGSADRPTTELLSSYSQPGDPYVENLLFDYGRYLFISSSRPGSLPPNLQGLWTESYSPAWSGDYHANINLQMNHWAVDQTGLGELTEPLWTYMAETWMPRGAETAELLYGTSEGWVTHDEMNTFGHTAMKDVAQWADYPATNAWMSHHVWDHFDYSQDSAWYRETGYPILKGAAQFWLSQLVKDEYFKDGTLVVNPCNSPEHGPTTFGCTHYQQLIWELFDHVLQGWTASGDDDTSFKNAITSKFSTLDPGIHIGSWGQIQEWKLDIDVKNDTHRHLSNLYGWYPGYIISSVHGSNKTITDAVETTLYSRGTGVEDSNTGWAKVWRSACWALLNVTDEAYSELSLAIQDNFAENGFDMYSGSPPFQIDANFGLVGAMVQMLIRDLDRSSADASAGKTQDVLLGPAIPAVWRGGSVDGLRLRGGGVVSFSWNDSGVVDSCKADLSARGSDVSQVKFYVAGGRAIDCSS</sequence>
<gene>
    <name evidence="6" type="ORF">M752DRAFT_231746</name>
</gene>
<dbReference type="InterPro" id="IPR012341">
    <property type="entry name" value="6hp_glycosidase-like_sf"/>
</dbReference>
<dbReference type="GO" id="GO:0050661">
    <property type="term" value="F:NADP binding"/>
    <property type="evidence" value="ECO:0007669"/>
    <property type="project" value="InterPro"/>
</dbReference>
<dbReference type="Proteomes" id="UP000254937">
    <property type="component" value="Unassembled WGS sequence"/>
</dbReference>
<evidence type="ECO:0000259" key="4">
    <source>
        <dbReference type="Pfam" id="PF14498"/>
    </source>
</evidence>
<dbReference type="GO" id="GO:0005975">
    <property type="term" value="P:carbohydrate metabolic process"/>
    <property type="evidence" value="ECO:0007669"/>
    <property type="project" value="InterPro"/>
</dbReference>
<keyword evidence="3" id="KW-0560">Oxidoreductase</keyword>
<dbReference type="InterPro" id="IPR036188">
    <property type="entry name" value="FAD/NAD-bd_sf"/>
</dbReference>
<organism evidence="6 7">
    <name type="scientific">Aspergillus phoenicis ATCC 13157</name>
    <dbReference type="NCBI Taxonomy" id="1353007"/>
    <lineage>
        <taxon>Eukaryota</taxon>
        <taxon>Fungi</taxon>
        <taxon>Dikarya</taxon>
        <taxon>Ascomycota</taxon>
        <taxon>Pezizomycotina</taxon>
        <taxon>Eurotiomycetes</taxon>
        <taxon>Eurotiomycetidae</taxon>
        <taxon>Eurotiales</taxon>
        <taxon>Aspergillaceae</taxon>
        <taxon>Aspergillus</taxon>
    </lineage>
</organism>
<dbReference type="InterPro" id="IPR027414">
    <property type="entry name" value="GH95_N_dom"/>
</dbReference>
<dbReference type="InterPro" id="IPR008928">
    <property type="entry name" value="6-hairpin_glycosidase_sf"/>
</dbReference>
<dbReference type="InterPro" id="IPR054363">
    <property type="entry name" value="GH95_cat"/>
</dbReference>
<dbReference type="AlphaFoldDB" id="A0A370PRX6"/>
<name>A0A370PRX6_ASPPH</name>
<dbReference type="PANTHER" id="PTHR31084:SF3">
    <property type="entry name" value="ALPHA-FUCOSIDASE A"/>
    <property type="match status" value="1"/>
</dbReference>
<reference evidence="6 7" key="1">
    <citation type="submission" date="2018-07" db="EMBL/GenBank/DDBJ databases">
        <title>Section-level genome sequencing of Aspergillus section Nigri to investigate inter- and intra-species variation.</title>
        <authorList>
            <consortium name="DOE Joint Genome Institute"/>
            <person name="Vesth T.C."/>
            <person name="Nybo J.L."/>
            <person name="Theobald S."/>
            <person name="Frisvad J.C."/>
            <person name="Larsen T.O."/>
            <person name="Nielsen K.F."/>
            <person name="Hoof J.B."/>
            <person name="Brandl J."/>
            <person name="Salamov A."/>
            <person name="Riley R."/>
            <person name="Gladden J.M."/>
            <person name="Phatale P."/>
            <person name="Nielsen M.T."/>
            <person name="Lyhne E.K."/>
            <person name="Kogle M.E."/>
            <person name="Strasser K."/>
            <person name="McDonnell E."/>
            <person name="Barry K."/>
            <person name="Clum A."/>
            <person name="Chen C."/>
            <person name="Nolan M."/>
            <person name="Sandor L."/>
            <person name="Kuo A."/>
            <person name="Lipzen A."/>
            <person name="Hainaut M."/>
            <person name="Drula E."/>
            <person name="Tsang A."/>
            <person name="Magnuson J.K."/>
            <person name="Henrissat B."/>
            <person name="Wiebenga A."/>
            <person name="Simmons B.A."/>
            <person name="Makela M.R."/>
            <person name="De vries R.P."/>
            <person name="Grigoriev I.V."/>
            <person name="Mortensen U.H."/>
            <person name="Baker S.E."/>
            <person name="Andersen M.R."/>
        </authorList>
    </citation>
    <scope>NUCLEOTIDE SEQUENCE [LARGE SCALE GENOMIC DNA]</scope>
    <source>
        <strain evidence="6 7">ATCC 13157</strain>
    </source>
</reference>
<dbReference type="EMBL" id="KZ851849">
    <property type="protein sequence ID" value="RDK44674.1"/>
    <property type="molecule type" value="Genomic_DNA"/>
</dbReference>
<dbReference type="SUPFAM" id="SSF48208">
    <property type="entry name" value="Six-hairpin glycosidases"/>
    <property type="match status" value="1"/>
</dbReference>
<protein>
    <submittedName>
        <fullName evidence="6">FAD/NAD(P)-binding domain-containing protein</fullName>
    </submittedName>
</protein>
<dbReference type="GO" id="GO:0004560">
    <property type="term" value="F:alpha-L-fucosidase activity"/>
    <property type="evidence" value="ECO:0007669"/>
    <property type="project" value="TreeGrafter"/>
</dbReference>
<dbReference type="GO" id="GO:0050660">
    <property type="term" value="F:flavin adenine dinucleotide binding"/>
    <property type="evidence" value="ECO:0007669"/>
    <property type="project" value="InterPro"/>
</dbReference>
<dbReference type="Gene3D" id="3.50.50.60">
    <property type="entry name" value="FAD/NAD(P)-binding domain"/>
    <property type="match status" value="2"/>
</dbReference>
<dbReference type="Gene3D" id="1.50.10.10">
    <property type="match status" value="1"/>
</dbReference>
<dbReference type="Pfam" id="PF22124">
    <property type="entry name" value="Glyco_hydro_95_cat"/>
    <property type="match status" value="1"/>
</dbReference>
<keyword evidence="2" id="KW-0274">FAD</keyword>
<feature type="domain" description="Glycosyl hydrolase family 95 catalytic" evidence="5">
    <location>
        <begin position="782"/>
        <end position="1189"/>
    </location>
</feature>
<feature type="domain" description="Glycosyl hydrolase family 95 N-terminal" evidence="4">
    <location>
        <begin position="509"/>
        <end position="751"/>
    </location>
</feature>
<accession>A0A370PRX6</accession>
<evidence type="ECO:0000313" key="6">
    <source>
        <dbReference type="EMBL" id="RDK44674.1"/>
    </source>
</evidence>
<dbReference type="InterPro" id="IPR020946">
    <property type="entry name" value="Flavin_mOase-like"/>
</dbReference>
<dbReference type="GO" id="GO:0004499">
    <property type="term" value="F:N,N-dimethylaniline monooxygenase activity"/>
    <property type="evidence" value="ECO:0007669"/>
    <property type="project" value="InterPro"/>
</dbReference>
<evidence type="ECO:0000256" key="2">
    <source>
        <dbReference type="ARBA" id="ARBA00022827"/>
    </source>
</evidence>
<evidence type="ECO:0000313" key="7">
    <source>
        <dbReference type="Proteomes" id="UP000254937"/>
    </source>
</evidence>
<dbReference type="PRINTS" id="PR00419">
    <property type="entry name" value="ADXRDTASE"/>
</dbReference>
<evidence type="ECO:0000256" key="3">
    <source>
        <dbReference type="ARBA" id="ARBA00023002"/>
    </source>
</evidence>
<dbReference type="Pfam" id="PF14498">
    <property type="entry name" value="Glyco_hyd_65N_2"/>
    <property type="match status" value="1"/>
</dbReference>
<dbReference type="Pfam" id="PF00743">
    <property type="entry name" value="FMO-like"/>
    <property type="match status" value="2"/>
</dbReference>
<evidence type="ECO:0000256" key="1">
    <source>
        <dbReference type="ARBA" id="ARBA00022630"/>
    </source>
</evidence>
<dbReference type="PANTHER" id="PTHR31084">
    <property type="entry name" value="ALPHA-L-FUCOSIDASE 2"/>
    <property type="match status" value="1"/>
</dbReference>
<proteinExistence type="predicted"/>
<keyword evidence="1" id="KW-0285">Flavoprotein</keyword>
<dbReference type="SUPFAM" id="SSF51905">
    <property type="entry name" value="FAD/NAD(P)-binding domain"/>
    <property type="match status" value="2"/>
</dbReference>